<name>A0A174UUJ3_PARDI</name>
<reference evidence="5 6" key="2">
    <citation type="journal article" date="2019" name="Nat. Med.">
        <title>A library of human gut bacterial isolates paired with longitudinal multiomics data enables mechanistic microbiome research.</title>
        <authorList>
            <person name="Poyet M."/>
            <person name="Groussin M."/>
            <person name="Gibbons S.M."/>
            <person name="Avila-Pacheco J."/>
            <person name="Jiang X."/>
            <person name="Kearney S.M."/>
            <person name="Perrotta A.R."/>
            <person name="Berdy B."/>
            <person name="Zhao S."/>
            <person name="Lieberman T.D."/>
            <person name="Swanson P.K."/>
            <person name="Smith M."/>
            <person name="Roesemann S."/>
            <person name="Alexander J.E."/>
            <person name="Rich S.A."/>
            <person name="Livny J."/>
            <person name="Vlamakis H."/>
            <person name="Clish C."/>
            <person name="Bullock K."/>
            <person name="Deik A."/>
            <person name="Scott J."/>
            <person name="Pierce K.A."/>
            <person name="Xavier R.J."/>
            <person name="Alm E.J."/>
        </authorList>
    </citation>
    <scope>NUCLEOTIDE SEQUENCE [LARGE SCALE GENOMIC DNA]</scope>
    <source>
        <strain evidence="3 6">BIOML-A10</strain>
        <strain evidence="2 5">BIOML-A11</strain>
    </source>
</reference>
<evidence type="ECO:0000313" key="3">
    <source>
        <dbReference type="EMBL" id="MRZ05552.1"/>
    </source>
</evidence>
<dbReference type="Proteomes" id="UP000471216">
    <property type="component" value="Unassembled WGS sequence"/>
</dbReference>
<dbReference type="PANTHER" id="PTHR35810:SF1">
    <property type="entry name" value="CYTOPLASMIC PROTEIN"/>
    <property type="match status" value="1"/>
</dbReference>
<dbReference type="PANTHER" id="PTHR35810">
    <property type="entry name" value="CYTOPLASMIC PROTEIN-RELATED"/>
    <property type="match status" value="1"/>
</dbReference>
<evidence type="ECO:0000313" key="2">
    <source>
        <dbReference type="EMBL" id="MRY85135.1"/>
    </source>
</evidence>
<dbReference type="RefSeq" id="WP_057328362.1">
    <property type="nucleotide sequence ID" value="NZ_CZBM01000006.1"/>
</dbReference>
<organism evidence="1 4">
    <name type="scientific">Parabacteroides distasonis</name>
    <dbReference type="NCBI Taxonomy" id="823"/>
    <lineage>
        <taxon>Bacteria</taxon>
        <taxon>Pseudomonadati</taxon>
        <taxon>Bacteroidota</taxon>
        <taxon>Bacteroidia</taxon>
        <taxon>Bacteroidales</taxon>
        <taxon>Tannerellaceae</taxon>
        <taxon>Parabacteroides</taxon>
    </lineage>
</organism>
<sequence length="129" mass="14654">MSMERNIITINEYGSIILPEDIAGIWMGEPELVELFGVIAPALRAAIRAVYKSGVLNEYEGQKYVRLENGYHADVFSFPMIVALAFRINSSGAEQMRKILLERLFLRKEKTSIFFSLGVNSMEMPKYQA</sequence>
<proteinExistence type="predicted"/>
<dbReference type="Proteomes" id="UP000450599">
    <property type="component" value="Unassembled WGS sequence"/>
</dbReference>
<dbReference type="AlphaFoldDB" id="A0A174UUJ3"/>
<accession>A0A174UUJ3</accession>
<dbReference type="EMBL" id="WKMW01000012">
    <property type="protein sequence ID" value="MRY85135.1"/>
    <property type="molecule type" value="Genomic_DNA"/>
</dbReference>
<protein>
    <submittedName>
        <fullName evidence="1">Virulence protein</fullName>
    </submittedName>
</protein>
<evidence type="ECO:0000313" key="6">
    <source>
        <dbReference type="Proteomes" id="UP000471216"/>
    </source>
</evidence>
<dbReference type="Proteomes" id="UP000095332">
    <property type="component" value="Unassembled WGS sequence"/>
</dbReference>
<reference evidence="1 4" key="1">
    <citation type="submission" date="2015-09" db="EMBL/GenBank/DDBJ databases">
        <authorList>
            <consortium name="Pathogen Informatics"/>
        </authorList>
    </citation>
    <scope>NUCLEOTIDE SEQUENCE [LARGE SCALE GENOMIC DNA]</scope>
    <source>
        <strain evidence="1 4">2789STDY5834948</strain>
    </source>
</reference>
<dbReference type="EMBL" id="CZBM01000006">
    <property type="protein sequence ID" value="CUQ23648.1"/>
    <property type="molecule type" value="Genomic_DNA"/>
</dbReference>
<evidence type="ECO:0000313" key="5">
    <source>
        <dbReference type="Proteomes" id="UP000450599"/>
    </source>
</evidence>
<evidence type="ECO:0000313" key="4">
    <source>
        <dbReference type="Proteomes" id="UP000095332"/>
    </source>
</evidence>
<evidence type="ECO:0000313" key="1">
    <source>
        <dbReference type="EMBL" id="CUQ23648.1"/>
    </source>
</evidence>
<gene>
    <name evidence="1" type="ORF">ERS852560_01814</name>
    <name evidence="3" type="ORF">GKD54_04805</name>
    <name evidence="2" type="ORF">GKD58_12885</name>
</gene>
<dbReference type="EMBL" id="WKMX01000004">
    <property type="protein sequence ID" value="MRZ05552.1"/>
    <property type="molecule type" value="Genomic_DNA"/>
</dbReference>